<proteinExistence type="predicted"/>
<dbReference type="Proteomes" id="UP000297245">
    <property type="component" value="Unassembled WGS sequence"/>
</dbReference>
<name>A0A4S8MXD7_DENBC</name>
<feature type="non-terminal residue" evidence="2">
    <location>
        <position position="271"/>
    </location>
</feature>
<accession>A0A4S8MXD7</accession>
<feature type="compositionally biased region" description="Polar residues" evidence="1">
    <location>
        <begin position="165"/>
        <end position="174"/>
    </location>
</feature>
<gene>
    <name evidence="2" type="ORF">K435DRAFT_833313</name>
</gene>
<organism evidence="2 3">
    <name type="scientific">Dendrothele bispora (strain CBS 962.96)</name>
    <dbReference type="NCBI Taxonomy" id="1314807"/>
    <lineage>
        <taxon>Eukaryota</taxon>
        <taxon>Fungi</taxon>
        <taxon>Dikarya</taxon>
        <taxon>Basidiomycota</taxon>
        <taxon>Agaricomycotina</taxon>
        <taxon>Agaricomycetes</taxon>
        <taxon>Agaricomycetidae</taxon>
        <taxon>Agaricales</taxon>
        <taxon>Agaricales incertae sedis</taxon>
        <taxon>Dendrothele</taxon>
    </lineage>
</organism>
<evidence type="ECO:0000313" key="3">
    <source>
        <dbReference type="Proteomes" id="UP000297245"/>
    </source>
</evidence>
<dbReference type="OrthoDB" id="3040699at2759"/>
<evidence type="ECO:0000256" key="1">
    <source>
        <dbReference type="SAM" id="MobiDB-lite"/>
    </source>
</evidence>
<keyword evidence="3" id="KW-1185">Reference proteome</keyword>
<dbReference type="AlphaFoldDB" id="A0A4S8MXD7"/>
<feature type="compositionally biased region" description="Polar residues" evidence="1">
    <location>
        <begin position="144"/>
        <end position="158"/>
    </location>
</feature>
<protein>
    <submittedName>
        <fullName evidence="2">Uncharacterized protein</fullName>
    </submittedName>
</protein>
<sequence>MSGQKPDPIVSNARLFGLYTNKFSNFAQFAHFANKFKDWLSDDRAYYELARPEIIRILEHACRTLQTSNVPAETRNSCKPAYREMVETACKHRAKFTEPELQQRLGALESNLISLDDPTTSAQPPVSSTVSVISDTPQPEPAPQTASALSPAPSLTTTIDHEVTSTHPSMSPSVEETAKRKAPTGPTKSRKRKKVDYTKFTQIDMAGISAPNSPPLPEHESDSNKAIPTSRIDSSQHVQPSDVAKTTPSVTIFGKKQPFQTGIENTDIKTA</sequence>
<dbReference type="EMBL" id="ML179036">
    <property type="protein sequence ID" value="THV08038.1"/>
    <property type="molecule type" value="Genomic_DNA"/>
</dbReference>
<feature type="compositionally biased region" description="Polar residues" evidence="1">
    <location>
        <begin position="115"/>
        <end position="137"/>
    </location>
</feature>
<feature type="compositionally biased region" description="Polar residues" evidence="1">
    <location>
        <begin position="224"/>
        <end position="250"/>
    </location>
</feature>
<feature type="region of interest" description="Disordered" evidence="1">
    <location>
        <begin position="115"/>
        <end position="271"/>
    </location>
</feature>
<evidence type="ECO:0000313" key="2">
    <source>
        <dbReference type="EMBL" id="THV08038.1"/>
    </source>
</evidence>
<reference evidence="2 3" key="1">
    <citation type="journal article" date="2019" name="Nat. Ecol. Evol.">
        <title>Megaphylogeny resolves global patterns of mushroom evolution.</title>
        <authorList>
            <person name="Varga T."/>
            <person name="Krizsan K."/>
            <person name="Foldi C."/>
            <person name="Dima B."/>
            <person name="Sanchez-Garcia M."/>
            <person name="Sanchez-Ramirez S."/>
            <person name="Szollosi G.J."/>
            <person name="Szarkandi J.G."/>
            <person name="Papp V."/>
            <person name="Albert L."/>
            <person name="Andreopoulos W."/>
            <person name="Angelini C."/>
            <person name="Antonin V."/>
            <person name="Barry K.W."/>
            <person name="Bougher N.L."/>
            <person name="Buchanan P."/>
            <person name="Buyck B."/>
            <person name="Bense V."/>
            <person name="Catcheside P."/>
            <person name="Chovatia M."/>
            <person name="Cooper J."/>
            <person name="Damon W."/>
            <person name="Desjardin D."/>
            <person name="Finy P."/>
            <person name="Geml J."/>
            <person name="Haridas S."/>
            <person name="Hughes K."/>
            <person name="Justo A."/>
            <person name="Karasinski D."/>
            <person name="Kautmanova I."/>
            <person name="Kiss B."/>
            <person name="Kocsube S."/>
            <person name="Kotiranta H."/>
            <person name="LaButti K.M."/>
            <person name="Lechner B.E."/>
            <person name="Liimatainen K."/>
            <person name="Lipzen A."/>
            <person name="Lukacs Z."/>
            <person name="Mihaltcheva S."/>
            <person name="Morgado L.N."/>
            <person name="Niskanen T."/>
            <person name="Noordeloos M.E."/>
            <person name="Ohm R.A."/>
            <person name="Ortiz-Santana B."/>
            <person name="Ovrebo C."/>
            <person name="Racz N."/>
            <person name="Riley R."/>
            <person name="Savchenko A."/>
            <person name="Shiryaev A."/>
            <person name="Soop K."/>
            <person name="Spirin V."/>
            <person name="Szebenyi C."/>
            <person name="Tomsovsky M."/>
            <person name="Tulloss R.E."/>
            <person name="Uehling J."/>
            <person name="Grigoriev I.V."/>
            <person name="Vagvolgyi C."/>
            <person name="Papp T."/>
            <person name="Martin F.M."/>
            <person name="Miettinen O."/>
            <person name="Hibbett D.S."/>
            <person name="Nagy L.G."/>
        </authorList>
    </citation>
    <scope>NUCLEOTIDE SEQUENCE [LARGE SCALE GENOMIC DNA]</scope>
    <source>
        <strain evidence="2 3">CBS 962.96</strain>
    </source>
</reference>